<dbReference type="RefSeq" id="WP_385878248.1">
    <property type="nucleotide sequence ID" value="NZ_JBHLXE010000111.1"/>
</dbReference>
<evidence type="ECO:0000313" key="2">
    <source>
        <dbReference type="Proteomes" id="UP001589758"/>
    </source>
</evidence>
<accession>A0ABV6CD70</accession>
<gene>
    <name evidence="1" type="ORF">ACFFIT_12780</name>
</gene>
<comment type="caution">
    <text evidence="1">The sequence shown here is derived from an EMBL/GenBank/DDBJ whole genome shotgun (WGS) entry which is preliminary data.</text>
</comment>
<reference evidence="1 2" key="1">
    <citation type="submission" date="2024-09" db="EMBL/GenBank/DDBJ databases">
        <authorList>
            <person name="Sun Q."/>
            <person name="Mori K."/>
        </authorList>
    </citation>
    <scope>NUCLEOTIDE SEQUENCE [LARGE SCALE GENOMIC DNA]</scope>
    <source>
        <strain evidence="1 2">CCM 8545</strain>
    </source>
</reference>
<keyword evidence="2" id="KW-1185">Reference proteome</keyword>
<dbReference type="EMBL" id="JBHLXE010000111">
    <property type="protein sequence ID" value="MFC0180947.1"/>
    <property type="molecule type" value="Genomic_DNA"/>
</dbReference>
<dbReference type="InterPro" id="IPR036194">
    <property type="entry name" value="FlhD_sf"/>
</dbReference>
<sequence>MDNNQIIFELNYHYIWLIKKLGNLDFNKACKQLLIEPELLKIIVSLTTEELNLLCLSEKTIFSWELNLIQLNNLFLKSPYLPEQQFILNN</sequence>
<name>A0ABV6CD70_9GAMM</name>
<organism evidence="1 2">
    <name type="scientific">Thorsellia kenyensis</name>
    <dbReference type="NCBI Taxonomy" id="1549888"/>
    <lineage>
        <taxon>Bacteria</taxon>
        <taxon>Pseudomonadati</taxon>
        <taxon>Pseudomonadota</taxon>
        <taxon>Gammaproteobacteria</taxon>
        <taxon>Enterobacterales</taxon>
        <taxon>Thorselliaceae</taxon>
        <taxon>Thorsellia</taxon>
    </lineage>
</organism>
<dbReference type="SUPFAM" id="SSF63592">
    <property type="entry name" value="Flagellar transcriptional activator FlhD"/>
    <property type="match status" value="1"/>
</dbReference>
<dbReference type="Proteomes" id="UP001589758">
    <property type="component" value="Unassembled WGS sequence"/>
</dbReference>
<dbReference type="Gene3D" id="1.10.4000.10">
    <property type="entry name" value="Flagellar transcriptional activator FlhD"/>
    <property type="match status" value="1"/>
</dbReference>
<evidence type="ECO:0000313" key="1">
    <source>
        <dbReference type="EMBL" id="MFC0180947.1"/>
    </source>
</evidence>
<proteinExistence type="predicted"/>
<protein>
    <submittedName>
        <fullName evidence="1">Uncharacterized protein</fullName>
    </submittedName>
</protein>